<sequence length="379" mass="42744">MRTSNISESITEAITRPASRPNSFLTFFSLFHLKLVRFRPEDLERLRSQIWGIEEYGYKLSFRLTDNDDGQQQRRQVSEEDGLLGNATGDLVPVGDLGYSGSTFFNTPDGKYLIKSLPRSFEYLFFTRTLFDPYVEHMMAHAGSLLARITDVPHAPHLTLGGVFGLAPTHHIVMENLLHGKKGEEEAGWETFDLKPHDYFFPERDFADGRLAPESVKDRLVDTLPHKIVVAAETKRDLLEALEKDTELLRRYEAVDYSLFLARYPASLDPSPSPPPGAATAWRKGVTDVRGEWTYRAIVLDFFWCKATGRARMMEGLVGLLNCLGRNRGPMSITAEPGEYRERFLGMVRSVVRGEDEDEGHDGDDDDDETQETGEGSGS</sequence>
<proteinExistence type="predicted"/>
<name>A0ACC0VBQ8_9HYPO</name>
<gene>
    <name evidence="1" type="ORF">N3K66_000268</name>
</gene>
<protein>
    <submittedName>
        <fullName evidence="1">Uncharacterized protein</fullName>
    </submittedName>
</protein>
<reference evidence="1" key="1">
    <citation type="submission" date="2022-10" db="EMBL/GenBank/DDBJ databases">
        <title>Complete Genome of Trichothecium roseum strain YXFP-22015, a Plant Pathogen Isolated from Citrus.</title>
        <authorList>
            <person name="Wang Y."/>
            <person name="Zhu L."/>
        </authorList>
    </citation>
    <scope>NUCLEOTIDE SEQUENCE</scope>
    <source>
        <strain evidence="1">YXFP-22015</strain>
    </source>
</reference>
<dbReference type="Proteomes" id="UP001163324">
    <property type="component" value="Chromosome 1"/>
</dbReference>
<dbReference type="EMBL" id="CM047940">
    <property type="protein sequence ID" value="KAI9903739.1"/>
    <property type="molecule type" value="Genomic_DNA"/>
</dbReference>
<organism evidence="1 2">
    <name type="scientific">Trichothecium roseum</name>
    <dbReference type="NCBI Taxonomy" id="47278"/>
    <lineage>
        <taxon>Eukaryota</taxon>
        <taxon>Fungi</taxon>
        <taxon>Dikarya</taxon>
        <taxon>Ascomycota</taxon>
        <taxon>Pezizomycotina</taxon>
        <taxon>Sordariomycetes</taxon>
        <taxon>Hypocreomycetidae</taxon>
        <taxon>Hypocreales</taxon>
        <taxon>Hypocreales incertae sedis</taxon>
        <taxon>Trichothecium</taxon>
    </lineage>
</organism>
<evidence type="ECO:0000313" key="1">
    <source>
        <dbReference type="EMBL" id="KAI9903739.1"/>
    </source>
</evidence>
<evidence type="ECO:0000313" key="2">
    <source>
        <dbReference type="Proteomes" id="UP001163324"/>
    </source>
</evidence>
<accession>A0ACC0VBQ8</accession>
<comment type="caution">
    <text evidence="1">The sequence shown here is derived from an EMBL/GenBank/DDBJ whole genome shotgun (WGS) entry which is preliminary data.</text>
</comment>
<keyword evidence="2" id="KW-1185">Reference proteome</keyword>